<proteinExistence type="predicted"/>
<dbReference type="GO" id="GO:0016779">
    <property type="term" value="F:nucleotidyltransferase activity"/>
    <property type="evidence" value="ECO:0007669"/>
    <property type="project" value="InterPro"/>
</dbReference>
<evidence type="ECO:0000313" key="2">
    <source>
        <dbReference type="EMBL" id="RZN62212.1"/>
    </source>
</evidence>
<dbReference type="PIRSF" id="PIRSF005928">
    <property type="entry name" value="Nucleotidltrnsf"/>
    <property type="match status" value="1"/>
</dbReference>
<dbReference type="Proteomes" id="UP000316217">
    <property type="component" value="Unassembled WGS sequence"/>
</dbReference>
<feature type="domain" description="Polymerase nucleotidyl transferase" evidence="1">
    <location>
        <begin position="28"/>
        <end position="66"/>
    </location>
</feature>
<dbReference type="CDD" id="cd05403">
    <property type="entry name" value="NT_KNTase_like"/>
    <property type="match status" value="1"/>
</dbReference>
<protein>
    <submittedName>
        <fullName evidence="2">DNA polymerase subunit beta</fullName>
    </submittedName>
</protein>
<evidence type="ECO:0000259" key="1">
    <source>
        <dbReference type="Pfam" id="PF01909"/>
    </source>
</evidence>
<accession>A0A520KN00</accession>
<evidence type="ECO:0000313" key="3">
    <source>
        <dbReference type="Proteomes" id="UP000316217"/>
    </source>
</evidence>
<dbReference type="SUPFAM" id="SSF81301">
    <property type="entry name" value="Nucleotidyltransferase"/>
    <property type="match status" value="1"/>
</dbReference>
<dbReference type="InterPro" id="IPR002934">
    <property type="entry name" value="Polymerase_NTP_transf_dom"/>
</dbReference>
<dbReference type="EMBL" id="RXII01000051">
    <property type="protein sequence ID" value="RZN62212.1"/>
    <property type="molecule type" value="Genomic_DNA"/>
</dbReference>
<organism evidence="2 3">
    <name type="scientific">Candidatus Methanodesulfokora washburnensis</name>
    <dbReference type="NCBI Taxonomy" id="2478471"/>
    <lineage>
        <taxon>Archaea</taxon>
        <taxon>Thermoproteota</taxon>
        <taxon>Candidatus Korarchaeia</taxon>
        <taxon>Candidatus Korarchaeia incertae sedis</taxon>
        <taxon>Candidatus Methanodesulfokora</taxon>
    </lineage>
</organism>
<dbReference type="Pfam" id="PF01909">
    <property type="entry name" value="NTP_transf_2"/>
    <property type="match status" value="1"/>
</dbReference>
<reference evidence="2 3" key="1">
    <citation type="journal article" date="2019" name="Nat. Microbiol.">
        <title>Wide diversity of methane and short-chain alkane metabolisms in uncultured archaea.</title>
        <authorList>
            <person name="Borrel G."/>
            <person name="Adam P.S."/>
            <person name="McKay L.J."/>
            <person name="Chen L.X."/>
            <person name="Sierra-Garcia I.N."/>
            <person name="Sieber C.M."/>
            <person name="Letourneur Q."/>
            <person name="Ghozlane A."/>
            <person name="Andersen G.L."/>
            <person name="Li W.J."/>
            <person name="Hallam S.J."/>
            <person name="Muyzer G."/>
            <person name="de Oliveira V.M."/>
            <person name="Inskeep W.P."/>
            <person name="Banfield J.F."/>
            <person name="Gribaldo S."/>
        </authorList>
    </citation>
    <scope>NUCLEOTIDE SEQUENCE [LARGE SCALE GENOMIC DNA]</scope>
    <source>
        <strain evidence="2">NM4</strain>
    </source>
</reference>
<comment type="caution">
    <text evidence="2">The sequence shown here is derived from an EMBL/GenBank/DDBJ whole genome shotgun (WGS) entry which is preliminary data.</text>
</comment>
<dbReference type="AlphaFoldDB" id="A0A520KN00"/>
<dbReference type="InterPro" id="IPR009185">
    <property type="entry name" value="Nucleotidl_trans"/>
</dbReference>
<dbReference type="Gene3D" id="3.30.460.10">
    <property type="entry name" value="Beta Polymerase, domain 2"/>
    <property type="match status" value="1"/>
</dbReference>
<gene>
    <name evidence="2" type="ORF">EF810_03325</name>
</gene>
<sequence>MLPFEPEIHVIYDEEHWNLLKMKREVALRFMSRLFSFGVKSYVYGSVARGDVRKASDIDIIVLEPVLPLSSVESILAELGDPVRREIVQATPRSTPKFYIHYEGMVTVSFPLCHLGEKESFFYRFGGMNDLKDVRKRVPGVDKKLMLVYPVEEGHISIGVVGREALAAKILSIPIKVVEERVKVLRRRKEVGTTGLYLRYQLNTEEGLEEAILRLSRVKKWFFRRMRSSGLI</sequence>
<dbReference type="InterPro" id="IPR043519">
    <property type="entry name" value="NT_sf"/>
</dbReference>
<name>A0A520KN00_9CREN</name>